<proteinExistence type="predicted"/>
<comment type="caution">
    <text evidence="1">The sequence shown here is derived from an EMBL/GenBank/DDBJ whole genome shotgun (WGS) entry which is preliminary data.</text>
</comment>
<dbReference type="Proteomes" id="UP000540506">
    <property type="component" value="Unassembled WGS sequence"/>
</dbReference>
<accession>A0A7W7RA31</accession>
<dbReference type="AlphaFoldDB" id="A0A7W7RA31"/>
<name>A0A7W7RA31_KITKI</name>
<organism evidence="1 2">
    <name type="scientific">Kitasatospora kifunensis</name>
    <name type="common">Streptomyces kifunensis</name>
    <dbReference type="NCBI Taxonomy" id="58351"/>
    <lineage>
        <taxon>Bacteria</taxon>
        <taxon>Bacillati</taxon>
        <taxon>Actinomycetota</taxon>
        <taxon>Actinomycetes</taxon>
        <taxon>Kitasatosporales</taxon>
        <taxon>Streptomycetaceae</taxon>
        <taxon>Kitasatospora</taxon>
    </lineage>
</organism>
<keyword evidence="2" id="KW-1185">Reference proteome</keyword>
<gene>
    <name evidence="1" type="ORF">FHR34_007271</name>
</gene>
<dbReference type="EMBL" id="JACHJV010000002">
    <property type="protein sequence ID" value="MBB4928176.1"/>
    <property type="molecule type" value="Genomic_DNA"/>
</dbReference>
<evidence type="ECO:0000313" key="2">
    <source>
        <dbReference type="Proteomes" id="UP000540506"/>
    </source>
</evidence>
<reference evidence="1 2" key="1">
    <citation type="submission" date="2020-08" db="EMBL/GenBank/DDBJ databases">
        <title>Sequencing the genomes of 1000 actinobacteria strains.</title>
        <authorList>
            <person name="Klenk H.-P."/>
        </authorList>
    </citation>
    <scope>NUCLEOTIDE SEQUENCE [LARGE SCALE GENOMIC DNA]</scope>
    <source>
        <strain evidence="1 2">DSM 41654</strain>
    </source>
</reference>
<protein>
    <submittedName>
        <fullName evidence="1">Uncharacterized protein</fullName>
    </submittedName>
</protein>
<sequence>MDVTVTTPAGTSATGPADQYAYTPDATRLDAEAALFSLAPGDLDVTLDLKATLSDVVTHQPTAGQSITFTVDRHTVCTATTDTHGAAECHGLAALVDVLLDGHYTATFTGTPALAGTTATAPLSQL</sequence>
<evidence type="ECO:0000313" key="1">
    <source>
        <dbReference type="EMBL" id="MBB4928176.1"/>
    </source>
</evidence>